<protein>
    <submittedName>
        <fullName evidence="1">Uncharacterized protein</fullName>
    </submittedName>
</protein>
<evidence type="ECO:0000313" key="2">
    <source>
        <dbReference type="Proteomes" id="UP001066276"/>
    </source>
</evidence>
<evidence type="ECO:0000313" key="1">
    <source>
        <dbReference type="EMBL" id="KAJ1114085.1"/>
    </source>
</evidence>
<proteinExistence type="predicted"/>
<reference evidence="1" key="1">
    <citation type="journal article" date="2022" name="bioRxiv">
        <title>Sequencing and chromosome-scale assembly of the giantPleurodeles waltlgenome.</title>
        <authorList>
            <person name="Brown T."/>
            <person name="Elewa A."/>
            <person name="Iarovenko S."/>
            <person name="Subramanian E."/>
            <person name="Araus A.J."/>
            <person name="Petzold A."/>
            <person name="Susuki M."/>
            <person name="Suzuki K.-i.T."/>
            <person name="Hayashi T."/>
            <person name="Toyoda A."/>
            <person name="Oliveira C."/>
            <person name="Osipova E."/>
            <person name="Leigh N.D."/>
            <person name="Simon A."/>
            <person name="Yun M.H."/>
        </authorList>
    </citation>
    <scope>NUCLEOTIDE SEQUENCE</scope>
    <source>
        <strain evidence="1">20211129_DDA</strain>
        <tissue evidence="1">Liver</tissue>
    </source>
</reference>
<sequence length="82" mass="8981">MTRMCLAHGQIQSRLRHKAGVLKPISSYRRRGTLAAKAPAEGRQREGDERKIAEMGTSAGGLQWEVETRDGDGELLAGVCFL</sequence>
<accession>A0AAV7NGT5</accession>
<gene>
    <name evidence="1" type="ORF">NDU88_002324</name>
</gene>
<dbReference type="EMBL" id="JANPWB010000012">
    <property type="protein sequence ID" value="KAJ1114085.1"/>
    <property type="molecule type" value="Genomic_DNA"/>
</dbReference>
<keyword evidence="2" id="KW-1185">Reference proteome</keyword>
<name>A0AAV7NGT5_PLEWA</name>
<dbReference type="Proteomes" id="UP001066276">
    <property type="component" value="Chromosome 8"/>
</dbReference>
<comment type="caution">
    <text evidence="1">The sequence shown here is derived from an EMBL/GenBank/DDBJ whole genome shotgun (WGS) entry which is preliminary data.</text>
</comment>
<dbReference type="AlphaFoldDB" id="A0AAV7NGT5"/>
<organism evidence="1 2">
    <name type="scientific">Pleurodeles waltl</name>
    <name type="common">Iberian ribbed newt</name>
    <dbReference type="NCBI Taxonomy" id="8319"/>
    <lineage>
        <taxon>Eukaryota</taxon>
        <taxon>Metazoa</taxon>
        <taxon>Chordata</taxon>
        <taxon>Craniata</taxon>
        <taxon>Vertebrata</taxon>
        <taxon>Euteleostomi</taxon>
        <taxon>Amphibia</taxon>
        <taxon>Batrachia</taxon>
        <taxon>Caudata</taxon>
        <taxon>Salamandroidea</taxon>
        <taxon>Salamandridae</taxon>
        <taxon>Pleurodelinae</taxon>
        <taxon>Pleurodeles</taxon>
    </lineage>
</organism>